<evidence type="ECO:0000256" key="1">
    <source>
        <dbReference type="ARBA" id="ARBA00001933"/>
    </source>
</evidence>
<proteinExistence type="predicted"/>
<dbReference type="Pfam" id="PF00282">
    <property type="entry name" value="Pyridoxal_deC"/>
    <property type="match status" value="1"/>
</dbReference>
<name>A0A2R5FTK8_NOSCO</name>
<dbReference type="PANTHER" id="PTHR42735:SF4">
    <property type="entry name" value="PYRIDOXAL PHOSPHATE-DEPENDENT DECARBOXYLASE FAMILY PROTEIN"/>
    <property type="match status" value="1"/>
</dbReference>
<evidence type="ECO:0000313" key="7">
    <source>
        <dbReference type="Proteomes" id="UP000245124"/>
    </source>
</evidence>
<keyword evidence="7" id="KW-1185">Reference proteome</keyword>
<evidence type="ECO:0000256" key="2">
    <source>
        <dbReference type="ARBA" id="ARBA00022898"/>
    </source>
</evidence>
<feature type="modified residue" description="N6-(pyridoxal phosphate)lysine" evidence="4">
    <location>
        <position position="483"/>
    </location>
</feature>
<dbReference type="Gene3D" id="3.40.640.10">
    <property type="entry name" value="Type I PLP-dependent aspartate aminotransferase-like (Major domain)"/>
    <property type="match status" value="1"/>
</dbReference>
<dbReference type="Pfam" id="PF21391">
    <property type="entry name" value="tyr_de_CO2_C"/>
    <property type="match status" value="1"/>
</dbReference>
<evidence type="ECO:0000256" key="4">
    <source>
        <dbReference type="PIRSR" id="PIRSR602129-50"/>
    </source>
</evidence>
<dbReference type="EMBL" id="BDUD01000001">
    <property type="protein sequence ID" value="GBG19014.1"/>
    <property type="molecule type" value="Genomic_DNA"/>
</dbReference>
<dbReference type="Proteomes" id="UP000245124">
    <property type="component" value="Unassembled WGS sequence"/>
</dbReference>
<dbReference type="GO" id="GO:0019752">
    <property type="term" value="P:carboxylic acid metabolic process"/>
    <property type="evidence" value="ECO:0007669"/>
    <property type="project" value="InterPro"/>
</dbReference>
<sequence length="757" mass="84923">MVTTPRETASRAFEKATRRVQKYVNKANSLNLQTTGSRSVEAWFLGPRAENADLLKELILQAIDSQAAWRNSYFPEDPAHITDEIKNSPDYQQAVALLKESYDDLLERMKKSVPFFSLRYQGHMGWDTTIPSVIGYFAGMLYNSNNVAFEGSTVTTKLEIEVGDDLCRMLGYHVPFNEDETNELRAWGHITCGGTVANIEAIWSARNLKFYPISLKQALLNDETLRTVADQIKINAYSESSLTWTEEQLINLDTWQLLNLKVDDILGLSTQITEKLVSQGVEESKASSILSSALSNYSVQDLGIQEFSRRYLQDIKPPVFFVPGTKHYSFPKAAAVLGIGAAHMIDVEVDEHARMRLEPIESRSDQDGLKGYSLREDLEYCLKNRIPVYTVVAVIGTTEESAVDPLKQILELREEFSQKGLQFTVHADAAWGGYFVSLLRTDADFGLPSPKDTAPPISTLSPYVEEQFAALPQADSITVDPHKSGYIPYPAGALCYRNSAMRNLVTFVAPYIFHGEAEPTIGIYGIEGSKPGAAPAAVYLSHRIIRPTKDGYGRFLGQALYSGDKLYARLLCMPKEEDPFTIVPLTLIPNSIPGNTEAEQIEFIRQRIDGRTNEEIEQDEEAMVALKEIGTDLNIIIYAFNFKINGQLNTSLKNANLLNKRYYENLSIDEDDDLNNYPMIVSTTDFTSEAYGSYFIEHYKQRLGVTGEANEPITVIRTVVQDPWKTETAEGSFIDEIEGIIRESILKVIEDIQDEIE</sequence>
<dbReference type="InterPro" id="IPR002129">
    <property type="entry name" value="PyrdxlP-dep_de-COase"/>
</dbReference>
<dbReference type="PANTHER" id="PTHR42735">
    <property type="match status" value="1"/>
</dbReference>
<evidence type="ECO:0000259" key="5">
    <source>
        <dbReference type="Pfam" id="PF21391"/>
    </source>
</evidence>
<dbReference type="GO" id="GO:0004058">
    <property type="term" value="F:aromatic-L-amino-acid decarboxylase activity"/>
    <property type="evidence" value="ECO:0007669"/>
    <property type="project" value="UniProtKB-ARBA"/>
</dbReference>
<dbReference type="OrthoDB" id="9803665at2"/>
<evidence type="ECO:0000313" key="6">
    <source>
        <dbReference type="EMBL" id="GBG19014.1"/>
    </source>
</evidence>
<comment type="caution">
    <text evidence="6">The sequence shown here is derived from an EMBL/GenBank/DDBJ whole genome shotgun (WGS) entry which is preliminary data.</text>
</comment>
<dbReference type="InterPro" id="IPR015421">
    <property type="entry name" value="PyrdxlP-dep_Trfase_major"/>
</dbReference>
<dbReference type="InterPro" id="IPR015424">
    <property type="entry name" value="PyrdxlP-dep_Trfase"/>
</dbReference>
<keyword evidence="3" id="KW-0456">Lyase</keyword>
<dbReference type="RefSeq" id="WP_109008900.1">
    <property type="nucleotide sequence ID" value="NZ_BDUD01000001.1"/>
</dbReference>
<reference evidence="6 7" key="1">
    <citation type="submission" date="2017-06" db="EMBL/GenBank/DDBJ databases">
        <title>Genome sequencing of cyanobaciteial culture collection at National Institute for Environmental Studies (NIES).</title>
        <authorList>
            <person name="Hirose Y."/>
            <person name="Shimura Y."/>
            <person name="Fujisawa T."/>
            <person name="Nakamura Y."/>
            <person name="Kawachi M."/>
        </authorList>
    </citation>
    <scope>NUCLEOTIDE SEQUENCE [LARGE SCALE GENOMIC DNA]</scope>
    <source>
        <strain evidence="6 7">NIES-4072</strain>
    </source>
</reference>
<dbReference type="AlphaFoldDB" id="A0A2R5FTK8"/>
<protein>
    <submittedName>
        <fullName evidence="6">Group II decarboxylase family protein</fullName>
    </submittedName>
</protein>
<dbReference type="InterPro" id="IPR050477">
    <property type="entry name" value="GrpII_AminoAcid_Decarb"/>
</dbReference>
<feature type="domain" description="L-tyrosine decarboxylase C-terminal" evidence="5">
    <location>
        <begin position="614"/>
        <end position="742"/>
    </location>
</feature>
<keyword evidence="2 4" id="KW-0663">Pyridoxal phosphate</keyword>
<organism evidence="6 7">
    <name type="scientific">Nostoc commune NIES-4072</name>
    <dbReference type="NCBI Taxonomy" id="2005467"/>
    <lineage>
        <taxon>Bacteria</taxon>
        <taxon>Bacillati</taxon>
        <taxon>Cyanobacteriota</taxon>
        <taxon>Cyanophyceae</taxon>
        <taxon>Nostocales</taxon>
        <taxon>Nostocaceae</taxon>
        <taxon>Nostoc</taxon>
    </lineage>
</organism>
<evidence type="ECO:0000256" key="3">
    <source>
        <dbReference type="ARBA" id="ARBA00023239"/>
    </source>
</evidence>
<comment type="cofactor">
    <cofactor evidence="1 4">
        <name>pyridoxal 5'-phosphate</name>
        <dbReference type="ChEBI" id="CHEBI:597326"/>
    </cofactor>
</comment>
<dbReference type="GO" id="GO:0030170">
    <property type="term" value="F:pyridoxal phosphate binding"/>
    <property type="evidence" value="ECO:0007669"/>
    <property type="project" value="InterPro"/>
</dbReference>
<accession>A0A2R5FTK8</accession>
<dbReference type="InterPro" id="IPR049373">
    <property type="entry name" value="TyrDC_C"/>
</dbReference>
<gene>
    <name evidence="6" type="ORF">NIES4072_26800</name>
</gene>
<dbReference type="SUPFAM" id="SSF53383">
    <property type="entry name" value="PLP-dependent transferases"/>
    <property type="match status" value="1"/>
</dbReference>